<gene>
    <name evidence="3" type="ORF">FZC78_15095</name>
</gene>
<dbReference type="EMBL" id="VTEI01000007">
    <property type="protein sequence ID" value="TYS15903.1"/>
    <property type="molecule type" value="Genomic_DNA"/>
</dbReference>
<dbReference type="AlphaFoldDB" id="A0A5D4NNL8"/>
<accession>A0A5D4NNL8</accession>
<dbReference type="Gene3D" id="3.30.200.20">
    <property type="entry name" value="Phosphorylase Kinase, domain 1"/>
    <property type="match status" value="1"/>
</dbReference>
<dbReference type="Proteomes" id="UP000322267">
    <property type="component" value="Unassembled WGS sequence"/>
</dbReference>
<evidence type="ECO:0000259" key="2">
    <source>
        <dbReference type="Pfam" id="PF01636"/>
    </source>
</evidence>
<keyword evidence="3" id="KW-0808">Transferase</keyword>
<dbReference type="InterPro" id="IPR011009">
    <property type="entry name" value="Kinase-like_dom_sf"/>
</dbReference>
<evidence type="ECO:0000313" key="3">
    <source>
        <dbReference type="EMBL" id="TYS15903.1"/>
    </source>
</evidence>
<organism evidence="3 4">
    <name type="scientific">Rossellomorea vietnamensis</name>
    <dbReference type="NCBI Taxonomy" id="218284"/>
    <lineage>
        <taxon>Bacteria</taxon>
        <taxon>Bacillati</taxon>
        <taxon>Bacillota</taxon>
        <taxon>Bacilli</taxon>
        <taxon>Bacillales</taxon>
        <taxon>Bacillaceae</taxon>
        <taxon>Rossellomorea</taxon>
    </lineage>
</organism>
<dbReference type="RefSeq" id="WP_148940792.1">
    <property type="nucleotide sequence ID" value="NZ_VTEI01000007.1"/>
</dbReference>
<dbReference type="PANTHER" id="PTHR21064">
    <property type="entry name" value="AMINOGLYCOSIDE PHOSPHOTRANSFERASE DOMAIN-CONTAINING PROTEIN-RELATED"/>
    <property type="match status" value="1"/>
</dbReference>
<comment type="similarity">
    <text evidence="1">Belongs to the pseudomonas-type ThrB family.</text>
</comment>
<evidence type="ECO:0000313" key="4">
    <source>
        <dbReference type="Proteomes" id="UP000322267"/>
    </source>
</evidence>
<dbReference type="Gene3D" id="3.90.1200.10">
    <property type="match status" value="1"/>
</dbReference>
<feature type="domain" description="Aminoglycoside phosphotransferase" evidence="2">
    <location>
        <begin position="41"/>
        <end position="238"/>
    </location>
</feature>
<dbReference type="PANTHER" id="PTHR21064:SF6">
    <property type="entry name" value="AMINOGLYCOSIDE PHOSPHOTRANSFERASE DOMAIN-CONTAINING PROTEIN"/>
    <property type="match status" value="1"/>
</dbReference>
<proteinExistence type="inferred from homology"/>
<dbReference type="GO" id="GO:0019202">
    <property type="term" value="F:amino acid kinase activity"/>
    <property type="evidence" value="ECO:0007669"/>
    <property type="project" value="TreeGrafter"/>
</dbReference>
<dbReference type="InterPro" id="IPR050249">
    <property type="entry name" value="Pseudomonas-type_ThrB"/>
</dbReference>
<protein>
    <submittedName>
        <fullName evidence="3">Phosphotransferase</fullName>
    </submittedName>
</protein>
<dbReference type="InterPro" id="IPR002575">
    <property type="entry name" value="Aminoglycoside_PTrfase"/>
</dbReference>
<sequence length="334" mass="38547">MMKLSLMRDFLHSPFQEEWVTNALELWEYEKGSVKFMRASSNFVYSFKRGNSSFILRITPAGDKERLERELQFLDVLSANGIAVNIPILSVNSKFIEEVQTEWGTFHAVALNFIEGSHHEMEKMGDKQWIAWGKALGSIHQVSKKSGVLKDIRKMEDLLNITVPGLPSAVQMEEEVLGEWLLKLQHKDDIYGLIHFDFELDNIIWQEGHPQFIDFESSVAGWYAADICFALRDLFERDSSLKSREFLLFIEGYRLICTLSDEEVLKIPMFLRLHNLIMFKQLKKSLDVVIDSGQPQWVNGLIVKLENRLRWYEESIKAATAGIAAKEENGRQGQ</sequence>
<comment type="caution">
    <text evidence="3">The sequence shown here is derived from an EMBL/GenBank/DDBJ whole genome shotgun (WGS) entry which is preliminary data.</text>
</comment>
<name>A0A5D4NNL8_9BACI</name>
<dbReference type="SUPFAM" id="SSF56112">
    <property type="entry name" value="Protein kinase-like (PK-like)"/>
    <property type="match status" value="1"/>
</dbReference>
<dbReference type="OrthoDB" id="4030632at2"/>
<evidence type="ECO:0000256" key="1">
    <source>
        <dbReference type="ARBA" id="ARBA00038240"/>
    </source>
</evidence>
<reference evidence="3 4" key="1">
    <citation type="submission" date="2019-08" db="EMBL/GenBank/DDBJ databases">
        <title>Bacillus genomes from the desert of Cuatro Cienegas, Coahuila.</title>
        <authorList>
            <person name="Olmedo-Alvarez G."/>
        </authorList>
    </citation>
    <scope>NUCLEOTIDE SEQUENCE [LARGE SCALE GENOMIC DNA]</scope>
    <source>
        <strain evidence="3 4">CH34_1T</strain>
    </source>
</reference>
<dbReference type="Pfam" id="PF01636">
    <property type="entry name" value="APH"/>
    <property type="match status" value="1"/>
</dbReference>